<reference evidence="1" key="1">
    <citation type="submission" date="2017-06" db="EMBL/GenBank/DDBJ databases">
        <title>Novel phages from South African skin metaviromes.</title>
        <authorList>
            <person name="van Zyl L.J."/>
            <person name="Abrahams Y."/>
            <person name="Stander E.A."/>
            <person name="Kirby B.M."/>
            <person name="Clavaud C."/>
            <person name="Farcet C."/>
            <person name="Breton L."/>
            <person name="Trindade M.I."/>
        </authorList>
    </citation>
    <scope>NUCLEOTIDE SEQUENCE</scope>
</reference>
<evidence type="ECO:0000313" key="1">
    <source>
        <dbReference type="EMBL" id="ASN72182.1"/>
    </source>
</evidence>
<protein>
    <submittedName>
        <fullName evidence="1">Uncharacterized protein</fullName>
    </submittedName>
</protein>
<name>A0A2H4JA97_9CAUD</name>
<accession>A0A2H4JA97</accession>
<proteinExistence type="predicted"/>
<organism evidence="1">
    <name type="scientific">uncultured Caudovirales phage</name>
    <dbReference type="NCBI Taxonomy" id="2100421"/>
    <lineage>
        <taxon>Viruses</taxon>
        <taxon>Duplodnaviria</taxon>
        <taxon>Heunggongvirae</taxon>
        <taxon>Uroviricota</taxon>
        <taxon>Caudoviricetes</taxon>
        <taxon>Peduoviridae</taxon>
        <taxon>Maltschvirus</taxon>
        <taxon>Maltschvirus maltsch</taxon>
    </lineage>
</organism>
<dbReference type="EMBL" id="MF417944">
    <property type="protein sequence ID" value="ASN72182.1"/>
    <property type="molecule type" value="Genomic_DNA"/>
</dbReference>
<gene>
    <name evidence="1" type="ORF">7F3_9</name>
</gene>
<sequence length="131" mass="15038">MSVEVKGVHQMLREIGEQYGEIKMLKAQDKALNKGAKYFMSVLKANFEVFRDTGASIHEITMTDPYTIHGNTRMVKVHWHGSMNRYAIIHLNEWGTIKNPNPRGKGAIARTMFMTEKPYREIVKQSLEGDL</sequence>